<dbReference type="InterPro" id="IPR015943">
    <property type="entry name" value="WD40/YVTN_repeat-like_dom_sf"/>
</dbReference>
<organism evidence="2 3">
    <name type="scientific">Bonamia ostreae</name>
    <dbReference type="NCBI Taxonomy" id="126728"/>
    <lineage>
        <taxon>Eukaryota</taxon>
        <taxon>Sar</taxon>
        <taxon>Rhizaria</taxon>
        <taxon>Endomyxa</taxon>
        <taxon>Ascetosporea</taxon>
        <taxon>Haplosporida</taxon>
        <taxon>Bonamia</taxon>
    </lineage>
</organism>
<evidence type="ECO:0000313" key="2">
    <source>
        <dbReference type="EMBL" id="MES1919193.1"/>
    </source>
</evidence>
<keyword evidence="3" id="KW-1185">Reference proteome</keyword>
<dbReference type="Gene3D" id="2.130.10.10">
    <property type="entry name" value="YVTN repeat-like/Quinoprotein amine dehydrogenase"/>
    <property type="match status" value="1"/>
</dbReference>
<name>A0ABV2AIJ4_9EUKA</name>
<sequence length="272" mass="32314">MGNHEEHQNKIFLEHQRRHSHESYKLRENIDILQDGHRKHKKSKERYEISTINFENIKNANRKKTLSKSLKIEPLFKVPNCKSIAISENGSTVLALYNTTLHIWKSGERIRIKTNSDFSIAAFSPSSDIFATGDVKGVVRIWYTADIFSDNAVKSFSRNFRKQFWRSNKIEKWPYPKETSQRSRLQCEFALARQYSFRPLFSRRRQLPDLGRGRRRVGDVADFNREKGLPSEIGRENKIHFYKSRQQNLCRDFERPFCKNRRHAHKSDNFDH</sequence>
<evidence type="ECO:0000256" key="1">
    <source>
        <dbReference type="SAM" id="MobiDB-lite"/>
    </source>
</evidence>
<proteinExistence type="predicted"/>
<protein>
    <submittedName>
        <fullName evidence="2">Uncharacterized protein</fullName>
    </submittedName>
</protein>
<gene>
    <name evidence="2" type="ORF">MHBO_001056</name>
</gene>
<accession>A0ABV2AIJ4</accession>
<reference evidence="2 3" key="1">
    <citation type="journal article" date="2024" name="BMC Biol.">
        <title>Comparative genomics of Ascetosporea gives new insight into the evolutionary basis for animal parasitism in Rhizaria.</title>
        <authorList>
            <person name="Hiltunen Thoren M."/>
            <person name="Onut-Brannstrom I."/>
            <person name="Alfjorden A."/>
            <person name="Peckova H."/>
            <person name="Swords F."/>
            <person name="Hooper C."/>
            <person name="Holzer A.S."/>
            <person name="Bass D."/>
            <person name="Burki F."/>
        </authorList>
    </citation>
    <scope>NUCLEOTIDE SEQUENCE [LARGE SCALE GENOMIC DNA]</scope>
    <source>
        <strain evidence="2">20-A016</strain>
    </source>
</reference>
<feature type="region of interest" description="Disordered" evidence="1">
    <location>
        <begin position="1"/>
        <end position="20"/>
    </location>
</feature>
<comment type="caution">
    <text evidence="2">The sequence shown here is derived from an EMBL/GenBank/DDBJ whole genome shotgun (WGS) entry which is preliminary data.</text>
</comment>
<dbReference type="EMBL" id="JBDODL010000222">
    <property type="protein sequence ID" value="MES1919193.1"/>
    <property type="molecule type" value="Genomic_DNA"/>
</dbReference>
<dbReference type="Proteomes" id="UP001439008">
    <property type="component" value="Unassembled WGS sequence"/>
</dbReference>
<evidence type="ECO:0000313" key="3">
    <source>
        <dbReference type="Proteomes" id="UP001439008"/>
    </source>
</evidence>
<dbReference type="SUPFAM" id="SSF50978">
    <property type="entry name" value="WD40 repeat-like"/>
    <property type="match status" value="1"/>
</dbReference>
<dbReference type="InterPro" id="IPR036322">
    <property type="entry name" value="WD40_repeat_dom_sf"/>
</dbReference>